<dbReference type="InterPro" id="IPR044043">
    <property type="entry name" value="VanA_C_cat"/>
</dbReference>
<feature type="domain" description="Rieske" evidence="6">
    <location>
        <begin position="15"/>
        <end position="115"/>
    </location>
</feature>
<dbReference type="PANTHER" id="PTHR21266">
    <property type="entry name" value="IRON-SULFUR DOMAIN CONTAINING PROTEIN"/>
    <property type="match status" value="1"/>
</dbReference>
<dbReference type="Proteomes" id="UP000318050">
    <property type="component" value="Unassembled WGS sequence"/>
</dbReference>
<dbReference type="Pfam" id="PF00355">
    <property type="entry name" value="Rieske"/>
    <property type="match status" value="1"/>
</dbReference>
<keyword evidence="3" id="KW-0560">Oxidoreductase</keyword>
<evidence type="ECO:0000313" key="8">
    <source>
        <dbReference type="Proteomes" id="UP000318050"/>
    </source>
</evidence>
<keyword evidence="7" id="KW-0503">Monooxygenase</keyword>
<dbReference type="GO" id="GO:0051537">
    <property type="term" value="F:2 iron, 2 sulfur cluster binding"/>
    <property type="evidence" value="ECO:0007669"/>
    <property type="project" value="UniProtKB-KW"/>
</dbReference>
<reference evidence="7 8" key="1">
    <citation type="submission" date="2019-06" db="EMBL/GenBank/DDBJ databases">
        <title>Genomic Encyclopedia of Type Strains, Phase IV (KMG-V): Genome sequencing to study the core and pangenomes of soil and plant-associated prokaryotes.</title>
        <authorList>
            <person name="Whitman W."/>
        </authorList>
    </citation>
    <scope>NUCLEOTIDE SEQUENCE [LARGE SCALE GENOMIC DNA]</scope>
    <source>
        <strain evidence="7 8">BR 11140</strain>
    </source>
</reference>
<protein>
    <submittedName>
        <fullName evidence="7">Vanillate O-demethylase monooxygenase subunit</fullName>
    </submittedName>
</protein>
<evidence type="ECO:0000256" key="1">
    <source>
        <dbReference type="ARBA" id="ARBA00022714"/>
    </source>
</evidence>
<evidence type="ECO:0000256" key="5">
    <source>
        <dbReference type="ARBA" id="ARBA00023014"/>
    </source>
</evidence>
<keyword evidence="4" id="KW-0408">Iron</keyword>
<evidence type="ECO:0000256" key="3">
    <source>
        <dbReference type="ARBA" id="ARBA00023002"/>
    </source>
</evidence>
<evidence type="ECO:0000256" key="4">
    <source>
        <dbReference type="ARBA" id="ARBA00023004"/>
    </source>
</evidence>
<dbReference type="AlphaFoldDB" id="A0A560HVK6"/>
<dbReference type="GO" id="GO:0046872">
    <property type="term" value="F:metal ion binding"/>
    <property type="evidence" value="ECO:0007669"/>
    <property type="project" value="UniProtKB-KW"/>
</dbReference>
<dbReference type="InterPro" id="IPR050584">
    <property type="entry name" value="Cholesterol_7-desaturase"/>
</dbReference>
<evidence type="ECO:0000256" key="2">
    <source>
        <dbReference type="ARBA" id="ARBA00022723"/>
    </source>
</evidence>
<dbReference type="Gene3D" id="3.90.380.10">
    <property type="entry name" value="Naphthalene 1,2-dioxygenase Alpha Subunit, Chain A, domain 1"/>
    <property type="match status" value="1"/>
</dbReference>
<keyword evidence="5" id="KW-0411">Iron-sulfur</keyword>
<keyword evidence="1" id="KW-0001">2Fe-2S</keyword>
<dbReference type="Gene3D" id="2.102.10.10">
    <property type="entry name" value="Rieske [2Fe-2S] iron-sulphur domain"/>
    <property type="match status" value="1"/>
</dbReference>
<sequence length="350" mass="39708">MYPFKEGQSVVRNRWYLAGFAHEITRTPMERTILGKPVVFYRTTAGVPVAMHGICPHRYFPLAQGKLQGDSIVCGYHGFVFDADGKCSEIPSQGTGAGFCQPTYPLEQRGPLCWIWMGDKDRCDTALLPPHEDFGIGVGGWRASSYNHFLMKGRYQLLIDNLMDLTHLPYLHFHIPGGEAMKKMAMREEDRPASYRLVRTGKLPWNGFADLVWGAENRYEGIADWESITDFYGPELIRTNFPLFTRVPGHDVVPPALGHLHILHGITPETETTTHYFGFSIRNFRLQDEALDEFQLESDKKVRGQDVVAIEAIEPRLDRAAAFQRELLVRSDGPAVKVRKIVQSMLDAER</sequence>
<dbReference type="EMBL" id="VITT01000023">
    <property type="protein sequence ID" value="TWB50647.1"/>
    <property type="molecule type" value="Genomic_DNA"/>
</dbReference>
<dbReference type="SUPFAM" id="SSF50022">
    <property type="entry name" value="ISP domain"/>
    <property type="match status" value="1"/>
</dbReference>
<dbReference type="InterPro" id="IPR017941">
    <property type="entry name" value="Rieske_2Fe-2S"/>
</dbReference>
<name>A0A560HVK6_9PROT</name>
<evidence type="ECO:0000313" key="7">
    <source>
        <dbReference type="EMBL" id="TWB50647.1"/>
    </source>
</evidence>
<evidence type="ECO:0000259" key="6">
    <source>
        <dbReference type="PROSITE" id="PS51296"/>
    </source>
</evidence>
<gene>
    <name evidence="7" type="ORF">FBZ92_12367</name>
</gene>
<dbReference type="PANTHER" id="PTHR21266:SF60">
    <property type="entry name" value="3-KETOSTEROID-9-ALPHA-MONOOXYGENASE, OXYGENASE COMPONENT"/>
    <property type="match status" value="1"/>
</dbReference>
<dbReference type="PROSITE" id="PS51296">
    <property type="entry name" value="RIESKE"/>
    <property type="match status" value="1"/>
</dbReference>
<dbReference type="OrthoDB" id="9800776at2"/>
<dbReference type="GO" id="GO:0004497">
    <property type="term" value="F:monooxygenase activity"/>
    <property type="evidence" value="ECO:0007669"/>
    <property type="project" value="UniProtKB-KW"/>
</dbReference>
<keyword evidence="2" id="KW-0479">Metal-binding</keyword>
<accession>A0A560HVK6</accession>
<comment type="caution">
    <text evidence="7">The sequence shown here is derived from an EMBL/GenBank/DDBJ whole genome shotgun (WGS) entry which is preliminary data.</text>
</comment>
<dbReference type="SUPFAM" id="SSF55961">
    <property type="entry name" value="Bet v1-like"/>
    <property type="match status" value="1"/>
</dbReference>
<proteinExistence type="predicted"/>
<organism evidence="7 8">
    <name type="scientific">Nitrospirillum amazonense</name>
    <dbReference type="NCBI Taxonomy" id="28077"/>
    <lineage>
        <taxon>Bacteria</taxon>
        <taxon>Pseudomonadati</taxon>
        <taxon>Pseudomonadota</taxon>
        <taxon>Alphaproteobacteria</taxon>
        <taxon>Rhodospirillales</taxon>
        <taxon>Azospirillaceae</taxon>
        <taxon>Nitrospirillum</taxon>
    </lineage>
</organism>
<dbReference type="Pfam" id="PF19112">
    <property type="entry name" value="VanA_C"/>
    <property type="match status" value="1"/>
</dbReference>
<dbReference type="InterPro" id="IPR036922">
    <property type="entry name" value="Rieske_2Fe-2S_sf"/>
</dbReference>